<comment type="caution">
    <text evidence="2">The sequence shown here is derived from an EMBL/GenBank/DDBJ whole genome shotgun (WGS) entry which is preliminary data.</text>
</comment>
<feature type="region of interest" description="Disordered" evidence="1">
    <location>
        <begin position="272"/>
        <end position="307"/>
    </location>
</feature>
<sequence length="1346" mass="152648">MTLPSHNSQLTSEPFLSWEATTPRRTFVYSSVFISLVRMIKTNFQFDEILEAKAVDFLKHYQEEIFEASKSTLFSNTFGSNDDPASSFFDCILVFVTCSMRSVAEMGFEVLTEAVCHAIQQNGIRLIRLNIIPRILNIFQPFAHTLSSWIDNHTRLLSLIRASLRRFYSVQTLNHSDDLMKMIVRDMIFDKVAVPSSQYLDFLSQNSVYHQQAMDFVLSSRIPLILSNATSFLETDTSVDDYLFYVGLTPDPWDDTPADIPRRKRLKRELKTEGLCDTVEQSQNSTQTHSPSNPKPESTDTKPSSSPPSIFPLLTSHYLQDFDVSLSPLSQNRRLTKLSDHVDETIKTRQPIPWNTLMNWFVEGVIGLDSRLKLHPYHFPLTEDDVMIDDTGTIRINPSQLSPPSPLIPVTQIFSVDLLVIVSEWTREHTKNVVMSLFNSFIQSGDITPTIPLDQLSILVDNTITLDVFLSNFEWTLPDEGWTFFCRILADVDSSCDQRGPSAIFDKNGGPSERSKRMMKTDPHSCHTPSSLAEMKAKARFFEILVEILDNLAQNATDISVLRDSAFKETLVRLQSKYQTRILPKSDPLHSDPSSQDKALPSTTRDDQINPQFKQTPDDESIETQEVRSGFQSLHPSTRRSVQSDDSHSTSVNSDQSTSASITLQTELPPSEDTDPLSIESASIVTHSLFSRLHSATESNEAMAILKLLHSLIVAPPIDRPVTDHIIPPERFNRRPLMPDKTFDVNERFSVSIFDENDENLFKSLIRLFHVCQMVPPDQCIEDIPSFLDMLISSLTSNISEITRVTSVILIKILQEEKYYHNFLQKHWNDLRTAYRDGSRGTRQTLVCVIAMWLNNTHGMQSTHPNMLQSIDLDEVVSADIGPFESIIPIISFLNILISHYSKFYTHKYIKSLLLSFEAKQHASARIWKELNDGTVGHDDEFIQTLVIFCLNQSLLFSLPLQPAVFDYILHFTDLHSAFIETNIHPSFLLSHSSMSLRPLNQQAVLIQLLFERTLRSDPSVFFSVDCSRNKDQFSEHLQTPFVGLHSLFVRGFHPQPFHVNPQSLMLSIHHFLADSGDFLSDQFHLFALFPPPPVLQFFSTSIVQSPPDEIIPSLMWEFLFPFLATCGPFGECRTLSSLVSCLINSLSVHELEQNIQLLIDTIIGLHWFSLPLSFSSPFLLLPHHHLRLPDITPTINPWTIPSGWGDELILISTDTTTTLKDQVIHVSRLAFTLGLRYPVLKVSSASGYSRCGLTTRLCRLLISPIPSVVSLVLAFLTRLVHLSDEEGKMVMIQLGVIDCVVVAVSQSSFLEDYENGIALIGDLLRTVRQDEQSRRMIAFDFVHIL</sequence>
<feature type="compositionally biased region" description="Polar residues" evidence="1">
    <location>
        <begin position="649"/>
        <end position="668"/>
    </location>
</feature>
<evidence type="ECO:0000256" key="1">
    <source>
        <dbReference type="SAM" id="MobiDB-lite"/>
    </source>
</evidence>
<reference evidence="2 3" key="1">
    <citation type="journal article" date="2022" name="bioRxiv">
        <title>Genomics of Preaxostyla Flagellates Illuminates Evolutionary Transitions and the Path Towards Mitochondrial Loss.</title>
        <authorList>
            <person name="Novak L.V.F."/>
            <person name="Treitli S.C."/>
            <person name="Pyrih J."/>
            <person name="Halakuc P."/>
            <person name="Pipaliya S.V."/>
            <person name="Vacek V."/>
            <person name="Brzon O."/>
            <person name="Soukal P."/>
            <person name="Eme L."/>
            <person name="Dacks J.B."/>
            <person name="Karnkowska A."/>
            <person name="Elias M."/>
            <person name="Hampl V."/>
        </authorList>
    </citation>
    <scope>NUCLEOTIDE SEQUENCE [LARGE SCALE GENOMIC DNA]</scope>
    <source>
        <strain evidence="2">NAU3</strain>
        <tissue evidence="2">Gut</tissue>
    </source>
</reference>
<keyword evidence="3" id="KW-1185">Reference proteome</keyword>
<name>A0ABQ9WSX0_9EUKA</name>
<evidence type="ECO:0000313" key="2">
    <source>
        <dbReference type="EMBL" id="KAK2942593.1"/>
    </source>
</evidence>
<accession>A0ABQ9WSX0</accession>
<evidence type="ECO:0000313" key="3">
    <source>
        <dbReference type="Proteomes" id="UP001281761"/>
    </source>
</evidence>
<dbReference type="Proteomes" id="UP001281761">
    <property type="component" value="Unassembled WGS sequence"/>
</dbReference>
<feature type="region of interest" description="Disordered" evidence="1">
    <location>
        <begin position="501"/>
        <end position="529"/>
    </location>
</feature>
<feature type="compositionally biased region" description="Basic and acidic residues" evidence="1">
    <location>
        <begin position="513"/>
        <end position="525"/>
    </location>
</feature>
<feature type="compositionally biased region" description="Polar residues" evidence="1">
    <location>
        <begin position="279"/>
        <end position="292"/>
    </location>
</feature>
<proteinExistence type="predicted"/>
<organism evidence="2 3">
    <name type="scientific">Blattamonas nauphoetae</name>
    <dbReference type="NCBI Taxonomy" id="2049346"/>
    <lineage>
        <taxon>Eukaryota</taxon>
        <taxon>Metamonada</taxon>
        <taxon>Preaxostyla</taxon>
        <taxon>Oxymonadida</taxon>
        <taxon>Blattamonas</taxon>
    </lineage>
</organism>
<feature type="region of interest" description="Disordered" evidence="1">
    <location>
        <begin position="583"/>
        <end position="677"/>
    </location>
</feature>
<feature type="compositionally biased region" description="Polar residues" evidence="1">
    <location>
        <begin position="630"/>
        <end position="641"/>
    </location>
</feature>
<gene>
    <name evidence="2" type="ORF">BLNAU_22487</name>
</gene>
<dbReference type="EMBL" id="JARBJD010000397">
    <property type="protein sequence ID" value="KAK2942593.1"/>
    <property type="molecule type" value="Genomic_DNA"/>
</dbReference>
<protein>
    <submittedName>
        <fullName evidence="2">Uncharacterized protein</fullName>
    </submittedName>
</protein>
<feature type="compositionally biased region" description="Polar residues" evidence="1">
    <location>
        <begin position="592"/>
        <end position="615"/>
    </location>
</feature>